<feature type="signal peptide" evidence="2">
    <location>
        <begin position="1"/>
        <end position="19"/>
    </location>
</feature>
<dbReference type="EMBL" id="SOGJ01000032">
    <property type="protein sequence ID" value="TFC95697.1"/>
    <property type="molecule type" value="Genomic_DNA"/>
</dbReference>
<keyword evidence="2" id="KW-0732">Signal</keyword>
<name>A0ABY2IYP9_9MICO</name>
<gene>
    <name evidence="3" type="ORF">E3O65_14480</name>
</gene>
<evidence type="ECO:0008006" key="5">
    <source>
        <dbReference type="Google" id="ProtNLM"/>
    </source>
</evidence>
<dbReference type="PROSITE" id="PS51257">
    <property type="entry name" value="PROKAR_LIPOPROTEIN"/>
    <property type="match status" value="1"/>
</dbReference>
<accession>A0ABY2IYP9</accession>
<comment type="caution">
    <text evidence="3">The sequence shown here is derived from an EMBL/GenBank/DDBJ whole genome shotgun (WGS) entry which is preliminary data.</text>
</comment>
<feature type="compositionally biased region" description="Low complexity" evidence="1">
    <location>
        <begin position="36"/>
        <end position="53"/>
    </location>
</feature>
<dbReference type="Proteomes" id="UP000298355">
    <property type="component" value="Unassembled WGS sequence"/>
</dbReference>
<evidence type="ECO:0000313" key="4">
    <source>
        <dbReference type="Proteomes" id="UP000298355"/>
    </source>
</evidence>
<protein>
    <recommendedName>
        <fullName evidence="5">DUF3558 domain-containing protein</fullName>
    </recommendedName>
</protein>
<evidence type="ECO:0000256" key="2">
    <source>
        <dbReference type="SAM" id="SignalP"/>
    </source>
</evidence>
<evidence type="ECO:0000313" key="3">
    <source>
        <dbReference type="EMBL" id="TFC95697.1"/>
    </source>
</evidence>
<proteinExistence type="predicted"/>
<feature type="chain" id="PRO_5045149234" description="DUF3558 domain-containing protein" evidence="2">
    <location>
        <begin position="20"/>
        <end position="163"/>
    </location>
</feature>
<dbReference type="RefSeq" id="WP_134364438.1">
    <property type="nucleotide sequence ID" value="NZ_SOGJ01000032.1"/>
</dbReference>
<reference evidence="3 4" key="1">
    <citation type="submission" date="2019-03" db="EMBL/GenBank/DDBJ databases">
        <title>Genomics of glacier-inhabiting Cryobacterium strains.</title>
        <authorList>
            <person name="Liu Q."/>
            <person name="Xin Y.-H."/>
        </authorList>
    </citation>
    <scope>NUCLEOTIDE SEQUENCE [LARGE SCALE GENOMIC DNA]</scope>
    <source>
        <strain evidence="3 4">TMT4-23</strain>
    </source>
</reference>
<sequence length="163" mass="16635">MRRTVLLPALVVLASMALAGCASGTRAAQQPASDGPSATAAPEESASAPSVAPRGADTGLESIDAYALCKAQTLAIIAPDALSGISWAPFEDATWLPRGDGAIGIYIEATDETSAQGSDGRDVALTCKVGGTMGEPDWLDFGVGTREADRDTILDILARTDQA</sequence>
<feature type="region of interest" description="Disordered" evidence="1">
    <location>
        <begin position="27"/>
        <end position="54"/>
    </location>
</feature>
<evidence type="ECO:0000256" key="1">
    <source>
        <dbReference type="SAM" id="MobiDB-lite"/>
    </source>
</evidence>
<organism evidence="3 4">
    <name type="scientific">Cryobacterium breve</name>
    <dbReference type="NCBI Taxonomy" id="1259258"/>
    <lineage>
        <taxon>Bacteria</taxon>
        <taxon>Bacillati</taxon>
        <taxon>Actinomycetota</taxon>
        <taxon>Actinomycetes</taxon>
        <taxon>Micrococcales</taxon>
        <taxon>Microbacteriaceae</taxon>
        <taxon>Cryobacterium</taxon>
    </lineage>
</organism>
<keyword evidence="4" id="KW-1185">Reference proteome</keyword>